<dbReference type="InterPro" id="IPR011990">
    <property type="entry name" value="TPR-like_helical_dom_sf"/>
</dbReference>
<name>A0A4S8MWK7_DENBC</name>
<dbReference type="InterPro" id="IPR036537">
    <property type="entry name" value="Adaptor_Cbl_N_dom_sf"/>
</dbReference>
<keyword evidence="3" id="KW-1185">Reference proteome</keyword>
<dbReference type="SUPFAM" id="SSF48452">
    <property type="entry name" value="TPR-like"/>
    <property type="match status" value="1"/>
</dbReference>
<dbReference type="SUPFAM" id="SSF52540">
    <property type="entry name" value="P-loop containing nucleoside triphosphate hydrolases"/>
    <property type="match status" value="1"/>
</dbReference>
<dbReference type="Gene3D" id="1.20.930.20">
    <property type="entry name" value="Adaptor protein Cbl, N-terminal domain"/>
    <property type="match status" value="1"/>
</dbReference>
<evidence type="ECO:0000259" key="1">
    <source>
        <dbReference type="Pfam" id="PF20703"/>
    </source>
</evidence>
<dbReference type="Proteomes" id="UP000297245">
    <property type="component" value="Unassembled WGS sequence"/>
</dbReference>
<feature type="domain" description="Novel STAND NTPase 1" evidence="1">
    <location>
        <begin position="264"/>
        <end position="422"/>
    </location>
</feature>
<organism evidence="2 3">
    <name type="scientific">Dendrothele bispora (strain CBS 962.96)</name>
    <dbReference type="NCBI Taxonomy" id="1314807"/>
    <lineage>
        <taxon>Eukaryota</taxon>
        <taxon>Fungi</taxon>
        <taxon>Dikarya</taxon>
        <taxon>Basidiomycota</taxon>
        <taxon>Agaricomycotina</taxon>
        <taxon>Agaricomycetes</taxon>
        <taxon>Agaricomycetidae</taxon>
        <taxon>Agaricales</taxon>
        <taxon>Agaricales incertae sedis</taxon>
        <taxon>Dendrothele</taxon>
    </lineage>
</organism>
<dbReference type="InterPro" id="IPR027417">
    <property type="entry name" value="P-loop_NTPase"/>
</dbReference>
<dbReference type="Gene3D" id="1.25.40.10">
    <property type="entry name" value="Tetratricopeptide repeat domain"/>
    <property type="match status" value="1"/>
</dbReference>
<dbReference type="OrthoDB" id="1534087at2759"/>
<dbReference type="Pfam" id="PF20703">
    <property type="entry name" value="nSTAND1"/>
    <property type="match status" value="1"/>
</dbReference>
<proteinExistence type="predicted"/>
<protein>
    <recommendedName>
        <fullName evidence="1">Novel STAND NTPase 1 domain-containing protein</fullName>
    </recommendedName>
</protein>
<reference evidence="2 3" key="1">
    <citation type="journal article" date="2019" name="Nat. Ecol. Evol.">
        <title>Megaphylogeny resolves global patterns of mushroom evolution.</title>
        <authorList>
            <person name="Varga T."/>
            <person name="Krizsan K."/>
            <person name="Foldi C."/>
            <person name="Dima B."/>
            <person name="Sanchez-Garcia M."/>
            <person name="Sanchez-Ramirez S."/>
            <person name="Szollosi G.J."/>
            <person name="Szarkandi J.G."/>
            <person name="Papp V."/>
            <person name="Albert L."/>
            <person name="Andreopoulos W."/>
            <person name="Angelini C."/>
            <person name="Antonin V."/>
            <person name="Barry K.W."/>
            <person name="Bougher N.L."/>
            <person name="Buchanan P."/>
            <person name="Buyck B."/>
            <person name="Bense V."/>
            <person name="Catcheside P."/>
            <person name="Chovatia M."/>
            <person name="Cooper J."/>
            <person name="Damon W."/>
            <person name="Desjardin D."/>
            <person name="Finy P."/>
            <person name="Geml J."/>
            <person name="Haridas S."/>
            <person name="Hughes K."/>
            <person name="Justo A."/>
            <person name="Karasinski D."/>
            <person name="Kautmanova I."/>
            <person name="Kiss B."/>
            <person name="Kocsube S."/>
            <person name="Kotiranta H."/>
            <person name="LaButti K.M."/>
            <person name="Lechner B.E."/>
            <person name="Liimatainen K."/>
            <person name="Lipzen A."/>
            <person name="Lukacs Z."/>
            <person name="Mihaltcheva S."/>
            <person name="Morgado L.N."/>
            <person name="Niskanen T."/>
            <person name="Noordeloos M.E."/>
            <person name="Ohm R.A."/>
            <person name="Ortiz-Santana B."/>
            <person name="Ovrebo C."/>
            <person name="Racz N."/>
            <person name="Riley R."/>
            <person name="Savchenko A."/>
            <person name="Shiryaev A."/>
            <person name="Soop K."/>
            <person name="Spirin V."/>
            <person name="Szebenyi C."/>
            <person name="Tomsovsky M."/>
            <person name="Tulloss R.E."/>
            <person name="Uehling J."/>
            <person name="Grigoriev I.V."/>
            <person name="Vagvolgyi C."/>
            <person name="Papp T."/>
            <person name="Martin F.M."/>
            <person name="Miettinen O."/>
            <person name="Hibbett D.S."/>
            <person name="Nagy L.G."/>
        </authorList>
    </citation>
    <scope>NUCLEOTIDE SEQUENCE [LARGE SCALE GENOMIC DNA]</scope>
    <source>
        <strain evidence="2 3">CBS 962.96</strain>
    </source>
</reference>
<dbReference type="EMBL" id="ML179037">
    <property type="protein sequence ID" value="THV07555.1"/>
    <property type="molecule type" value="Genomic_DNA"/>
</dbReference>
<dbReference type="CDD" id="cd21037">
    <property type="entry name" value="MLKL_NTD"/>
    <property type="match status" value="1"/>
</dbReference>
<dbReference type="AlphaFoldDB" id="A0A4S8MWK7"/>
<sequence length="990" mass="111413">MAGSTSERCAWSWRQASKAVRHEFTSISCSLMSLFCIPWSTSSSKFSNDYAPDTPHSRPLLLLRPWKDIKSPSKGRIAGNTAISALKIAGDSLPFPGAKAAVGVAIHVIDMCLQTRNSLDRAEELRYRINMLLFTMVQKLSGQPAKEISEGLKNDIQDFLGELCYIETKLEKVCKQPWLLKALSKEANEQFIDKCLMRLDGYLDRFGLARELENGFSLKRIEDGIEKQNRILQPMIEKMLLGSDHEFHQATQSISQQPRLPPRSQVFYGRDVAVEHLVTKLRAVSENSAEQAFIALGGCGGMGKTCLALAVSEHHSVCDRFGSNRFWVPCVKAGSAALLLDTLYDSLYITKKTGRTLDDIIAELEPPSENPALQPFRLLVMDNFETPWNLEVQEHEEVERVLHSLMSIRRLSILITIRANQLPVERWEMELITALDLGASTRIYTEIYPESKEEGLSELLVSLGHLPLAVTLAARYARTNGATPIELLEAWNHEGANGLTVGDGNDNKITATIKLSVDSPLMRKRPDSLKLLVFLALFPAGVPTTYLHDWLPKSINRLKALSTLNNAALVEQRGETIVVMPVIRTHVLHPEHTPQAILNDTKCHVRRLCCSLLAKHKSHPGDHSYLKDKEFISSQETNFQSILLDATTDPDADMSADVLRALLTLCWHQVWTRPRLELIERVCSLSNRLHTRDSRYVAESLACYGEMCYVLTQLKDAIENYTRAHDEFIVLNEYSAAADCTIKLVESRMHLDPSFSGDLELVQRARSEYGSDNAFGEALCLMYTGKVHWQKSLEGGEVDERLSDALSALKKAKKKFEHLGSRFELAHCLYFLCRAHHQMVLSKQPRRDNNTDETEPSADLNLSMALRYASDASNLYKECGYGEYFGRGLIALSNILENQRLYDQALQIAYQALDHWKALGSPFGVAQALHRCGGALFVMGQYASALDVTQKALAFYADIDQDSFVKRIFVGRCETQRVEIERHLRSQIRR</sequence>
<dbReference type="PANTHER" id="PTHR47691:SF3">
    <property type="entry name" value="HTH-TYPE TRANSCRIPTIONAL REGULATOR RV0890C-RELATED"/>
    <property type="match status" value="1"/>
</dbReference>
<evidence type="ECO:0000313" key="2">
    <source>
        <dbReference type="EMBL" id="THV07555.1"/>
    </source>
</evidence>
<accession>A0A4S8MWK7</accession>
<dbReference type="GO" id="GO:0007166">
    <property type="term" value="P:cell surface receptor signaling pathway"/>
    <property type="evidence" value="ECO:0007669"/>
    <property type="project" value="InterPro"/>
</dbReference>
<dbReference type="PANTHER" id="PTHR47691">
    <property type="entry name" value="REGULATOR-RELATED"/>
    <property type="match status" value="1"/>
</dbReference>
<dbReference type="InterPro" id="IPR059179">
    <property type="entry name" value="MLKL-like_MCAfunc"/>
</dbReference>
<dbReference type="Gene3D" id="3.40.50.300">
    <property type="entry name" value="P-loop containing nucleotide triphosphate hydrolases"/>
    <property type="match status" value="1"/>
</dbReference>
<gene>
    <name evidence="2" type="ORF">K435DRAFT_959632</name>
</gene>
<evidence type="ECO:0000313" key="3">
    <source>
        <dbReference type="Proteomes" id="UP000297245"/>
    </source>
</evidence>
<dbReference type="InterPro" id="IPR049052">
    <property type="entry name" value="nSTAND1"/>
</dbReference>